<comment type="caution">
    <text evidence="1">The sequence shown here is derived from an EMBL/GenBank/DDBJ whole genome shotgun (WGS) entry which is preliminary data.</text>
</comment>
<name>A0ABT6RE18_9BACT</name>
<evidence type="ECO:0000313" key="1">
    <source>
        <dbReference type="EMBL" id="MDI3320824.1"/>
    </source>
</evidence>
<gene>
    <name evidence="1" type="ORF">QJ048_13620</name>
</gene>
<accession>A0ABT6RE18</accession>
<protein>
    <submittedName>
        <fullName evidence="1">Uncharacterized protein</fullName>
    </submittedName>
</protein>
<reference evidence="1 2" key="1">
    <citation type="submission" date="2023-05" db="EMBL/GenBank/DDBJ databases">
        <title>Genome sequence of Pinibacter sp. MAH-24.</title>
        <authorList>
            <person name="Huq M.A."/>
        </authorList>
    </citation>
    <scope>NUCLEOTIDE SEQUENCE [LARGE SCALE GENOMIC DNA]</scope>
    <source>
        <strain evidence="1 2">MAH-24</strain>
    </source>
</reference>
<keyword evidence="2" id="KW-1185">Reference proteome</keyword>
<dbReference type="Proteomes" id="UP001226434">
    <property type="component" value="Unassembled WGS sequence"/>
</dbReference>
<dbReference type="RefSeq" id="WP_282334926.1">
    <property type="nucleotide sequence ID" value="NZ_JASBRG010000007.1"/>
</dbReference>
<organism evidence="1 2">
    <name type="scientific">Pinibacter soli</name>
    <dbReference type="NCBI Taxonomy" id="3044211"/>
    <lineage>
        <taxon>Bacteria</taxon>
        <taxon>Pseudomonadati</taxon>
        <taxon>Bacteroidota</taxon>
        <taxon>Chitinophagia</taxon>
        <taxon>Chitinophagales</taxon>
        <taxon>Chitinophagaceae</taxon>
        <taxon>Pinibacter</taxon>
    </lineage>
</organism>
<proteinExistence type="predicted"/>
<evidence type="ECO:0000313" key="2">
    <source>
        <dbReference type="Proteomes" id="UP001226434"/>
    </source>
</evidence>
<dbReference type="EMBL" id="JASBRG010000007">
    <property type="protein sequence ID" value="MDI3320824.1"/>
    <property type="molecule type" value="Genomic_DNA"/>
</dbReference>
<sequence>MTIQINDNRRLHDLQLEFSKTFPFLKIEFFKKKHSDRQLSKTHLVETGNQCVCDVRKSHEEGELEVTSSMTVEQFESSLVKDFSLPVQVFRKAGRLWRETTLTNKWTLQEQNEHGKQINRAKDERPELFW</sequence>